<comment type="similarity">
    <text evidence="1">Belongs to the senescence regulator S40 family.</text>
</comment>
<accession>A0AAV5HUB7</accession>
<proteinExistence type="inferred from homology"/>
<comment type="caution">
    <text evidence="3">The sequence shown here is derived from an EMBL/GenBank/DDBJ whole genome shotgun (WGS) entry which is preliminary data.</text>
</comment>
<dbReference type="PANTHER" id="PTHR33083">
    <property type="entry name" value="EXPRESSED PROTEIN"/>
    <property type="match status" value="1"/>
</dbReference>
<dbReference type="Proteomes" id="UP001054252">
    <property type="component" value="Unassembled WGS sequence"/>
</dbReference>
<name>A0AAV5HUB7_9ROSI</name>
<dbReference type="AlphaFoldDB" id="A0AAV5HUB7"/>
<dbReference type="PANTHER" id="PTHR33083:SF49">
    <property type="entry name" value="SENESCENCE REGULATOR"/>
    <property type="match status" value="1"/>
</dbReference>
<reference evidence="3 4" key="1">
    <citation type="journal article" date="2021" name="Commun. Biol.">
        <title>The genome of Shorea leprosula (Dipterocarpaceae) highlights the ecological relevance of drought in aseasonal tropical rainforests.</title>
        <authorList>
            <person name="Ng K.K.S."/>
            <person name="Kobayashi M.J."/>
            <person name="Fawcett J.A."/>
            <person name="Hatakeyama M."/>
            <person name="Paape T."/>
            <person name="Ng C.H."/>
            <person name="Ang C.C."/>
            <person name="Tnah L.H."/>
            <person name="Lee C.T."/>
            <person name="Nishiyama T."/>
            <person name="Sese J."/>
            <person name="O'Brien M.J."/>
            <person name="Copetti D."/>
            <person name="Mohd Noor M.I."/>
            <person name="Ong R.C."/>
            <person name="Putra M."/>
            <person name="Sireger I.Z."/>
            <person name="Indrioko S."/>
            <person name="Kosugi Y."/>
            <person name="Izuno A."/>
            <person name="Isagi Y."/>
            <person name="Lee S.L."/>
            <person name="Shimizu K.K."/>
        </authorList>
    </citation>
    <scope>NUCLEOTIDE SEQUENCE [LARGE SCALE GENOMIC DNA]</scope>
    <source>
        <strain evidence="3">214</strain>
    </source>
</reference>
<evidence type="ECO:0000256" key="2">
    <source>
        <dbReference type="SAM" id="MobiDB-lite"/>
    </source>
</evidence>
<organism evidence="3 4">
    <name type="scientific">Rubroshorea leprosula</name>
    <dbReference type="NCBI Taxonomy" id="152421"/>
    <lineage>
        <taxon>Eukaryota</taxon>
        <taxon>Viridiplantae</taxon>
        <taxon>Streptophyta</taxon>
        <taxon>Embryophyta</taxon>
        <taxon>Tracheophyta</taxon>
        <taxon>Spermatophyta</taxon>
        <taxon>Magnoliopsida</taxon>
        <taxon>eudicotyledons</taxon>
        <taxon>Gunneridae</taxon>
        <taxon>Pentapetalae</taxon>
        <taxon>rosids</taxon>
        <taxon>malvids</taxon>
        <taxon>Malvales</taxon>
        <taxon>Dipterocarpaceae</taxon>
        <taxon>Rubroshorea</taxon>
    </lineage>
</organism>
<sequence>MAEEFEESEVIFSDHDHHRYSTREEDVDGYFDYQEMRDGRSENNNITDNIGKKKKKKKKKTKITSSLPVNIPAHGIFRYAAADADDFEEEEEDCGGEEGEIVPPHVIIGRRIAGKMAFSVCTGNGRTLKGRDLSQVRNTILRMTGFLET</sequence>
<keyword evidence="4" id="KW-1185">Reference proteome</keyword>
<dbReference type="EMBL" id="BPVZ01000006">
    <property type="protein sequence ID" value="GKU92453.1"/>
    <property type="molecule type" value="Genomic_DNA"/>
</dbReference>
<gene>
    <name evidence="3" type="ORF">SLEP1_g6175</name>
</gene>
<protein>
    <recommendedName>
        <fullName evidence="5">Senescence regulator</fullName>
    </recommendedName>
</protein>
<evidence type="ECO:0000256" key="1">
    <source>
        <dbReference type="ARBA" id="ARBA00034773"/>
    </source>
</evidence>
<evidence type="ECO:0000313" key="4">
    <source>
        <dbReference type="Proteomes" id="UP001054252"/>
    </source>
</evidence>
<dbReference type="GO" id="GO:0010150">
    <property type="term" value="P:leaf senescence"/>
    <property type="evidence" value="ECO:0007669"/>
    <property type="project" value="UniProtKB-ARBA"/>
</dbReference>
<dbReference type="Pfam" id="PF04520">
    <property type="entry name" value="Senescence_reg"/>
    <property type="match status" value="1"/>
</dbReference>
<feature type="compositionally biased region" description="Basic residues" evidence="2">
    <location>
        <begin position="52"/>
        <end position="62"/>
    </location>
</feature>
<evidence type="ECO:0008006" key="5">
    <source>
        <dbReference type="Google" id="ProtNLM"/>
    </source>
</evidence>
<evidence type="ECO:0000313" key="3">
    <source>
        <dbReference type="EMBL" id="GKU92453.1"/>
    </source>
</evidence>
<feature type="region of interest" description="Disordered" evidence="2">
    <location>
        <begin position="35"/>
        <end position="64"/>
    </location>
</feature>
<dbReference type="InterPro" id="IPR007608">
    <property type="entry name" value="Senescence_reg_S40"/>
</dbReference>